<gene>
    <name evidence="1" type="ORF">Sylvanvirus10_16</name>
</gene>
<sequence length="141" mass="17159">MDAQQYFTKWIPIDGSITVDEISKRSEKLRSILRNHSLYFDQSFTYDNTLNQTELDRFIRLLHIQVRNKYKSEFIWETYHDQKRVSVRLWCVEKHINSCFFGCRTDISYRCHYHEYSGDMVQFNIDFAELDQKTQNLLKNL</sequence>
<accession>A0A3G5ALG7</accession>
<name>A0A3G5ALG7_9VIRU</name>
<protein>
    <submittedName>
        <fullName evidence="1">Uncharacterized protein</fullName>
    </submittedName>
</protein>
<dbReference type="EMBL" id="MK072516">
    <property type="protein sequence ID" value="AYV86819.1"/>
    <property type="molecule type" value="Genomic_DNA"/>
</dbReference>
<evidence type="ECO:0000313" key="1">
    <source>
        <dbReference type="EMBL" id="AYV86819.1"/>
    </source>
</evidence>
<proteinExistence type="predicted"/>
<reference evidence="1" key="1">
    <citation type="submission" date="2018-10" db="EMBL/GenBank/DDBJ databases">
        <title>Hidden diversity of soil giant viruses.</title>
        <authorList>
            <person name="Schulz F."/>
            <person name="Alteio L."/>
            <person name="Goudeau D."/>
            <person name="Ryan E.M."/>
            <person name="Malmstrom R.R."/>
            <person name="Blanchard J."/>
            <person name="Woyke T."/>
        </authorList>
    </citation>
    <scope>NUCLEOTIDE SEQUENCE</scope>
    <source>
        <strain evidence="1">SYV1</strain>
    </source>
</reference>
<organism evidence="1">
    <name type="scientific">Sylvanvirus sp</name>
    <dbReference type="NCBI Taxonomy" id="2487774"/>
    <lineage>
        <taxon>Viruses</taxon>
    </lineage>
</organism>